<dbReference type="EMBL" id="FOQK01000006">
    <property type="protein sequence ID" value="SFH85756.1"/>
    <property type="molecule type" value="Genomic_DNA"/>
</dbReference>
<dbReference type="Gene3D" id="3.40.50.150">
    <property type="entry name" value="Vaccinia Virus protein VP39"/>
    <property type="match status" value="1"/>
</dbReference>
<organism evidence="1 2">
    <name type="scientific">Selenomonas ruminantium</name>
    <dbReference type="NCBI Taxonomy" id="971"/>
    <lineage>
        <taxon>Bacteria</taxon>
        <taxon>Bacillati</taxon>
        <taxon>Bacillota</taxon>
        <taxon>Negativicutes</taxon>
        <taxon>Selenomonadales</taxon>
        <taxon>Selenomonadaceae</taxon>
        <taxon>Selenomonas</taxon>
    </lineage>
</organism>
<dbReference type="GO" id="GO:0008168">
    <property type="term" value="F:methyltransferase activity"/>
    <property type="evidence" value="ECO:0007669"/>
    <property type="project" value="UniProtKB-KW"/>
</dbReference>
<dbReference type="InterPro" id="IPR010719">
    <property type="entry name" value="MnmM_MeTrfase"/>
</dbReference>
<evidence type="ECO:0000313" key="2">
    <source>
        <dbReference type="Proteomes" id="UP000183639"/>
    </source>
</evidence>
<sequence length="190" mass="20703">MQTVSNVLKLMHMALVPVLERAEVVVDATAGNGHDTLFLAEHTKETAQIYAFDIQPQAIANTKARTAQYAARIHYILGSHEQLDVQVPGQVDAVLFNLGYLPGAEHTAVTRRESTKCAVDQALAKLKVNGIAVIVVYPGHPEGKAEADMLAAYLAALPCRQFTVGCYRLLNHQRNAPYAYLVERVKAGPV</sequence>
<dbReference type="CDD" id="cd02440">
    <property type="entry name" value="AdoMet_MTases"/>
    <property type="match status" value="1"/>
</dbReference>
<name>A0A1I3DGH7_SELRU</name>
<reference evidence="1 2" key="1">
    <citation type="submission" date="2016-10" db="EMBL/GenBank/DDBJ databases">
        <authorList>
            <person name="de Groot N.N."/>
        </authorList>
    </citation>
    <scope>NUCLEOTIDE SEQUENCE [LARGE SCALE GENOMIC DNA]</scope>
    <source>
        <strain evidence="1 2">Z108</strain>
    </source>
</reference>
<dbReference type="Proteomes" id="UP000183639">
    <property type="component" value="Unassembled WGS sequence"/>
</dbReference>
<gene>
    <name evidence="1" type="ORF">SAMN04487861_10680</name>
</gene>
<dbReference type="GO" id="GO:0032259">
    <property type="term" value="P:methylation"/>
    <property type="evidence" value="ECO:0007669"/>
    <property type="project" value="UniProtKB-KW"/>
</dbReference>
<keyword evidence="1" id="KW-0808">Transferase</keyword>
<accession>A0A1I3DGH7</accession>
<dbReference type="AlphaFoldDB" id="A0A1I3DGH7"/>
<dbReference type="InterPro" id="IPR029063">
    <property type="entry name" value="SAM-dependent_MTases_sf"/>
</dbReference>
<evidence type="ECO:0000313" key="1">
    <source>
        <dbReference type="EMBL" id="SFH85756.1"/>
    </source>
</evidence>
<protein>
    <submittedName>
        <fullName evidence="1">Putative rRNA methylase</fullName>
    </submittedName>
</protein>
<dbReference type="SUPFAM" id="SSF53335">
    <property type="entry name" value="S-adenosyl-L-methionine-dependent methyltransferases"/>
    <property type="match status" value="1"/>
</dbReference>
<dbReference type="Pfam" id="PF06962">
    <property type="entry name" value="rRNA_methylase"/>
    <property type="match status" value="1"/>
</dbReference>
<keyword evidence="1" id="KW-0489">Methyltransferase</keyword>
<proteinExistence type="predicted"/>
<dbReference type="PANTHER" id="PTHR35276:SF1">
    <property type="entry name" value="TRNA (MNM(5)S(2)U34)-METHYLTRANSFERASE, CHLOROPLASTIC"/>
    <property type="match status" value="1"/>
</dbReference>
<dbReference type="RefSeq" id="WP_075442645.1">
    <property type="nucleotide sequence ID" value="NZ_FOQK01000006.1"/>
</dbReference>
<dbReference type="PANTHER" id="PTHR35276">
    <property type="entry name" value="S-ADENOSYL-L-METHIONINE-DEPENDENT METHYLTRANSFERASES SUPERFAMILY PROTEIN"/>
    <property type="match status" value="1"/>
</dbReference>
<dbReference type="OrthoDB" id="9792989at2"/>